<dbReference type="Proteomes" id="UP000594261">
    <property type="component" value="Chromosome 10"/>
</dbReference>
<evidence type="ECO:0000313" key="1">
    <source>
        <dbReference type="EnsemblPlants" id="QL10p063062:mrna"/>
    </source>
</evidence>
<protein>
    <submittedName>
        <fullName evidence="1">Uncharacterized protein</fullName>
    </submittedName>
</protein>
<dbReference type="PANTHER" id="PTHR43205:SF7">
    <property type="entry name" value="PROSTAGLANDIN REDUCTASE 1"/>
    <property type="match status" value="1"/>
</dbReference>
<dbReference type="InterPro" id="IPR045010">
    <property type="entry name" value="MDR_fam"/>
</dbReference>
<sequence length="73" mass="8176">MTCNSKKEGKMQDAVLLNMRIHGRIAVAGIISQYNLDQTEGIRNLLSVVYKRIRKEGLLSPLSQLLRPCAALH</sequence>
<dbReference type="Gene3D" id="3.40.50.720">
    <property type="entry name" value="NAD(P)-binding Rossmann-like Domain"/>
    <property type="match status" value="1"/>
</dbReference>
<dbReference type="Gramene" id="QL10p063062:mrna">
    <property type="protein sequence ID" value="QL10p063062:mrna"/>
    <property type="gene ID" value="QL10p063062"/>
</dbReference>
<dbReference type="PANTHER" id="PTHR43205">
    <property type="entry name" value="PROSTAGLANDIN REDUCTASE"/>
    <property type="match status" value="1"/>
</dbReference>
<evidence type="ECO:0000313" key="2">
    <source>
        <dbReference type="Proteomes" id="UP000594261"/>
    </source>
</evidence>
<keyword evidence="2" id="KW-1185">Reference proteome</keyword>
<dbReference type="AlphaFoldDB" id="A0A7N2MU64"/>
<proteinExistence type="predicted"/>
<accession>A0A7N2MU64</accession>
<organism evidence="1 2">
    <name type="scientific">Quercus lobata</name>
    <name type="common">Valley oak</name>
    <dbReference type="NCBI Taxonomy" id="97700"/>
    <lineage>
        <taxon>Eukaryota</taxon>
        <taxon>Viridiplantae</taxon>
        <taxon>Streptophyta</taxon>
        <taxon>Embryophyta</taxon>
        <taxon>Tracheophyta</taxon>
        <taxon>Spermatophyta</taxon>
        <taxon>Magnoliopsida</taxon>
        <taxon>eudicotyledons</taxon>
        <taxon>Gunneridae</taxon>
        <taxon>Pentapetalae</taxon>
        <taxon>rosids</taxon>
        <taxon>fabids</taxon>
        <taxon>Fagales</taxon>
        <taxon>Fagaceae</taxon>
        <taxon>Quercus</taxon>
    </lineage>
</organism>
<dbReference type="GO" id="GO:0032440">
    <property type="term" value="F:2-alkenal reductase [NAD(P)H] activity"/>
    <property type="evidence" value="ECO:0007669"/>
    <property type="project" value="TreeGrafter"/>
</dbReference>
<name>A0A7N2MU64_QUELO</name>
<dbReference type="EMBL" id="LRBV02000010">
    <property type="status" value="NOT_ANNOTATED_CDS"/>
    <property type="molecule type" value="Genomic_DNA"/>
</dbReference>
<dbReference type="InParanoid" id="A0A7N2MU64"/>
<reference evidence="1 2" key="1">
    <citation type="journal article" date="2016" name="G3 (Bethesda)">
        <title>First Draft Assembly and Annotation of the Genome of a California Endemic Oak Quercus lobata Nee (Fagaceae).</title>
        <authorList>
            <person name="Sork V.L."/>
            <person name="Fitz-Gibbon S.T."/>
            <person name="Puiu D."/>
            <person name="Crepeau M."/>
            <person name="Gugger P.F."/>
            <person name="Sherman R."/>
            <person name="Stevens K."/>
            <person name="Langley C.H."/>
            <person name="Pellegrini M."/>
            <person name="Salzberg S.L."/>
        </authorList>
    </citation>
    <scope>NUCLEOTIDE SEQUENCE [LARGE SCALE GENOMIC DNA]</scope>
    <source>
        <strain evidence="1 2">cv. SW786</strain>
    </source>
</reference>
<reference evidence="1" key="2">
    <citation type="submission" date="2021-01" db="UniProtKB">
        <authorList>
            <consortium name="EnsemblPlants"/>
        </authorList>
    </citation>
    <scope>IDENTIFICATION</scope>
</reference>
<dbReference type="EnsemblPlants" id="QL10p063062:mrna">
    <property type="protein sequence ID" value="QL10p063062:mrna"/>
    <property type="gene ID" value="QL10p063062"/>
</dbReference>